<dbReference type="RefSeq" id="WP_064620725.1">
    <property type="nucleotide sequence ID" value="NZ_CP139961.1"/>
</dbReference>
<dbReference type="Proteomes" id="UP000190322">
    <property type="component" value="Unassembled WGS sequence"/>
</dbReference>
<protein>
    <submittedName>
        <fullName evidence="1">Uncharacterized protein</fullName>
    </submittedName>
</protein>
<evidence type="ECO:0000313" key="3">
    <source>
        <dbReference type="Proteomes" id="UP000190322"/>
    </source>
</evidence>
<dbReference type="EMBL" id="MUXT01000009">
    <property type="protein sequence ID" value="OOR82990.1"/>
    <property type="molecule type" value="Genomic_DNA"/>
</dbReference>
<dbReference type="AlphaFoldDB" id="A0A1S9ZHW6"/>
<evidence type="ECO:0000313" key="2">
    <source>
        <dbReference type="EMBL" id="WQE04564.1"/>
    </source>
</evidence>
<name>A0A1S9ZHW6_9GAMM</name>
<reference evidence="1 3" key="1">
    <citation type="submission" date="2017-02" db="EMBL/GenBank/DDBJ databases">
        <title>Draft genome sequence of Moraxella canis CCUG 8415A type strain.</title>
        <authorList>
            <person name="Engstrom-Jakobsson H."/>
            <person name="Salva-Serra F."/>
            <person name="Thorell K."/>
            <person name="Gonzales-Siles L."/>
            <person name="Karlsson R."/>
            <person name="Boulund F."/>
            <person name="Engstrand L."/>
            <person name="Moore E."/>
        </authorList>
    </citation>
    <scope>NUCLEOTIDE SEQUENCE [LARGE SCALE GENOMIC DNA]</scope>
    <source>
        <strain evidence="1 3">CCUG 8415A</strain>
    </source>
</reference>
<proteinExistence type="predicted"/>
<gene>
    <name evidence="1" type="ORF">B0180_08970</name>
    <name evidence="2" type="ORF">U0021_02950</name>
</gene>
<evidence type="ECO:0000313" key="4">
    <source>
        <dbReference type="Proteomes" id="UP001324384"/>
    </source>
</evidence>
<evidence type="ECO:0000313" key="1">
    <source>
        <dbReference type="EMBL" id="OOR82990.1"/>
    </source>
</evidence>
<organism evidence="1 3">
    <name type="scientific">Moraxella canis</name>
    <dbReference type="NCBI Taxonomy" id="90239"/>
    <lineage>
        <taxon>Bacteria</taxon>
        <taxon>Pseudomonadati</taxon>
        <taxon>Pseudomonadota</taxon>
        <taxon>Gammaproteobacteria</taxon>
        <taxon>Moraxellales</taxon>
        <taxon>Moraxellaceae</taxon>
        <taxon>Moraxella</taxon>
    </lineage>
</organism>
<accession>A0A1S9ZHW6</accession>
<reference evidence="2 4" key="2">
    <citation type="submission" date="2023-12" db="EMBL/GenBank/DDBJ databases">
        <title>Genome sequencing and assembly of bacterial species from a model synthetic community.</title>
        <authorList>
            <person name="Hogle S.L."/>
        </authorList>
    </citation>
    <scope>NUCLEOTIDE SEQUENCE [LARGE SCALE GENOMIC DNA]</scope>
    <source>
        <strain evidence="2 4">HAMBI_2792</strain>
    </source>
</reference>
<sequence>MANFSPSINFAKRWLATPSEARTAIYQELDDIIDLLDSELLVKDFRFQHEDFDAAVAQGMQKNSDSASANRLIHTIETTSLKDDDAKVLESPNVDELEARLIQSMSGQIDEFLGEHMAQLSEDLRAWVKVAVRHELANYQSEEPTSQE</sequence>
<keyword evidence="4" id="KW-1185">Reference proteome</keyword>
<dbReference type="EMBL" id="CP139961">
    <property type="protein sequence ID" value="WQE04564.1"/>
    <property type="molecule type" value="Genomic_DNA"/>
</dbReference>
<dbReference type="Proteomes" id="UP001324384">
    <property type="component" value="Chromosome"/>
</dbReference>